<organism evidence="1 2">
    <name type="scientific">Bordetella genomosp. 2</name>
    <dbReference type="NCBI Taxonomy" id="1983456"/>
    <lineage>
        <taxon>Bacteria</taxon>
        <taxon>Pseudomonadati</taxon>
        <taxon>Pseudomonadota</taxon>
        <taxon>Betaproteobacteria</taxon>
        <taxon>Burkholderiales</taxon>
        <taxon>Alcaligenaceae</taxon>
        <taxon>Bordetella</taxon>
    </lineage>
</organism>
<proteinExistence type="predicted"/>
<comment type="caution">
    <text evidence="1">The sequence shown here is derived from an EMBL/GenBank/DDBJ whole genome shotgun (WGS) entry which is preliminary data.</text>
</comment>
<evidence type="ECO:0000313" key="2">
    <source>
        <dbReference type="Proteomes" id="UP000215633"/>
    </source>
</evidence>
<keyword evidence="2" id="KW-1185">Reference proteome</keyword>
<dbReference type="AlphaFoldDB" id="A0A261VXX3"/>
<dbReference type="EMBL" id="NEVT01000004">
    <property type="protein sequence ID" value="OZI78352.1"/>
    <property type="molecule type" value="Genomic_DNA"/>
</dbReference>
<dbReference type="RefSeq" id="WP_094806560.1">
    <property type="nucleotide sequence ID" value="NZ_NEVT01000004.1"/>
</dbReference>
<gene>
    <name evidence="1" type="ORF">CAL24_09520</name>
</gene>
<accession>A0A261VXX3</accession>
<evidence type="ECO:0000313" key="1">
    <source>
        <dbReference type="EMBL" id="OZI78352.1"/>
    </source>
</evidence>
<dbReference type="Proteomes" id="UP000215633">
    <property type="component" value="Unassembled WGS sequence"/>
</dbReference>
<sequence length="99" mass="11214">MNNLLLMRLIMQRIITEYQIPTGDFRRVKYVGAIKDRVDDGNSVRVWAVDPQSPFFQQIGAGPVDSWTDVLIDVEDPDSAETLGRLKRAVEARLVQQLG</sequence>
<reference evidence="2" key="1">
    <citation type="submission" date="2017-05" db="EMBL/GenBank/DDBJ databases">
        <title>Complete and WGS of Bordetella genogroups.</title>
        <authorList>
            <person name="Spilker T."/>
            <person name="Lipuma J."/>
        </authorList>
    </citation>
    <scope>NUCLEOTIDE SEQUENCE [LARGE SCALE GENOMIC DNA]</scope>
    <source>
        <strain evidence="2">AU8256</strain>
    </source>
</reference>
<protein>
    <submittedName>
        <fullName evidence="1">Uncharacterized protein</fullName>
    </submittedName>
</protein>
<name>A0A261VXX3_9BORD</name>